<accession>A0A2T7CU71</accession>
<gene>
    <name evidence="2" type="ORF">GQ55_7G119200</name>
</gene>
<protein>
    <submittedName>
        <fullName evidence="2">Uncharacterized protein</fullName>
    </submittedName>
</protein>
<feature type="compositionally biased region" description="Basic residues" evidence="1">
    <location>
        <begin position="67"/>
        <end position="78"/>
    </location>
</feature>
<sequence>MLLPISPILYPLSPPCAPPSATPSLGHPASPIRPSPSLLPLDPAPGDTWIHRWVTTVGLRAHGWRCSSRRRPGQRRRREQGEHSVVMKNKG</sequence>
<feature type="region of interest" description="Disordered" evidence="1">
    <location>
        <begin position="67"/>
        <end position="91"/>
    </location>
</feature>
<dbReference type="AlphaFoldDB" id="A0A2T7CU71"/>
<evidence type="ECO:0000313" key="3">
    <source>
        <dbReference type="Proteomes" id="UP000244336"/>
    </source>
</evidence>
<dbReference type="Proteomes" id="UP000244336">
    <property type="component" value="Chromosome 7"/>
</dbReference>
<dbReference type="EMBL" id="CM009755">
    <property type="protein sequence ID" value="PUZ46886.1"/>
    <property type="molecule type" value="Genomic_DNA"/>
</dbReference>
<dbReference type="Gramene" id="PUZ46886">
    <property type="protein sequence ID" value="PUZ46886"/>
    <property type="gene ID" value="GQ55_7G119200"/>
</dbReference>
<name>A0A2T7CU71_9POAL</name>
<reference evidence="2 3" key="1">
    <citation type="submission" date="2018-04" db="EMBL/GenBank/DDBJ databases">
        <title>WGS assembly of Panicum hallii var. hallii HAL2.</title>
        <authorList>
            <person name="Lovell J."/>
            <person name="Jenkins J."/>
            <person name="Lowry D."/>
            <person name="Mamidi S."/>
            <person name="Sreedasyam A."/>
            <person name="Weng X."/>
            <person name="Barry K."/>
            <person name="Bonette J."/>
            <person name="Campitelli B."/>
            <person name="Daum C."/>
            <person name="Gordon S."/>
            <person name="Gould B."/>
            <person name="Lipzen A."/>
            <person name="MacQueen A."/>
            <person name="Palacio-Mejia J."/>
            <person name="Plott C."/>
            <person name="Shakirov E."/>
            <person name="Shu S."/>
            <person name="Yoshinaga Y."/>
            <person name="Zane M."/>
            <person name="Rokhsar D."/>
            <person name="Grimwood J."/>
            <person name="Schmutz J."/>
            <person name="Juenger T."/>
        </authorList>
    </citation>
    <scope>NUCLEOTIDE SEQUENCE [LARGE SCALE GENOMIC DNA]</scope>
    <source>
        <strain evidence="3">cv. HAL2</strain>
    </source>
</reference>
<evidence type="ECO:0000313" key="2">
    <source>
        <dbReference type="EMBL" id="PUZ46886.1"/>
    </source>
</evidence>
<proteinExistence type="predicted"/>
<evidence type="ECO:0000256" key="1">
    <source>
        <dbReference type="SAM" id="MobiDB-lite"/>
    </source>
</evidence>
<keyword evidence="3" id="KW-1185">Reference proteome</keyword>
<organism evidence="2 3">
    <name type="scientific">Panicum hallii var. hallii</name>
    <dbReference type="NCBI Taxonomy" id="1504633"/>
    <lineage>
        <taxon>Eukaryota</taxon>
        <taxon>Viridiplantae</taxon>
        <taxon>Streptophyta</taxon>
        <taxon>Embryophyta</taxon>
        <taxon>Tracheophyta</taxon>
        <taxon>Spermatophyta</taxon>
        <taxon>Magnoliopsida</taxon>
        <taxon>Liliopsida</taxon>
        <taxon>Poales</taxon>
        <taxon>Poaceae</taxon>
        <taxon>PACMAD clade</taxon>
        <taxon>Panicoideae</taxon>
        <taxon>Panicodae</taxon>
        <taxon>Paniceae</taxon>
        <taxon>Panicinae</taxon>
        <taxon>Panicum</taxon>
        <taxon>Panicum sect. Panicum</taxon>
    </lineage>
</organism>